<name>A0A9N7R878_STRHE</name>
<keyword evidence="1" id="KW-1133">Transmembrane helix</keyword>
<keyword evidence="1" id="KW-0812">Transmembrane</keyword>
<reference evidence="2" key="1">
    <citation type="submission" date="2019-12" db="EMBL/GenBank/DDBJ databases">
        <authorList>
            <person name="Scholes J."/>
        </authorList>
    </citation>
    <scope>NUCLEOTIDE SEQUENCE</scope>
</reference>
<dbReference type="AlphaFoldDB" id="A0A9N7R878"/>
<gene>
    <name evidence="2" type="ORF">SHERM_17471</name>
</gene>
<accession>A0A9N7R878</accession>
<dbReference type="OrthoDB" id="1105491at2759"/>
<dbReference type="Proteomes" id="UP001153555">
    <property type="component" value="Unassembled WGS sequence"/>
</dbReference>
<dbReference type="EMBL" id="CACSLK010016728">
    <property type="protein sequence ID" value="CAA0818099.1"/>
    <property type="molecule type" value="Genomic_DNA"/>
</dbReference>
<dbReference type="PANTHER" id="PTHR34656:SF2">
    <property type="entry name" value="TRANSMEMBRANE PROTEIN"/>
    <property type="match status" value="1"/>
</dbReference>
<feature type="transmembrane region" description="Helical" evidence="1">
    <location>
        <begin position="110"/>
        <end position="129"/>
    </location>
</feature>
<evidence type="ECO:0000313" key="3">
    <source>
        <dbReference type="Proteomes" id="UP001153555"/>
    </source>
</evidence>
<evidence type="ECO:0000256" key="1">
    <source>
        <dbReference type="SAM" id="Phobius"/>
    </source>
</evidence>
<organism evidence="2 3">
    <name type="scientific">Striga hermonthica</name>
    <name type="common">Purple witchweed</name>
    <name type="synonym">Buchnera hermonthica</name>
    <dbReference type="NCBI Taxonomy" id="68872"/>
    <lineage>
        <taxon>Eukaryota</taxon>
        <taxon>Viridiplantae</taxon>
        <taxon>Streptophyta</taxon>
        <taxon>Embryophyta</taxon>
        <taxon>Tracheophyta</taxon>
        <taxon>Spermatophyta</taxon>
        <taxon>Magnoliopsida</taxon>
        <taxon>eudicotyledons</taxon>
        <taxon>Gunneridae</taxon>
        <taxon>Pentapetalae</taxon>
        <taxon>asterids</taxon>
        <taxon>lamiids</taxon>
        <taxon>Lamiales</taxon>
        <taxon>Orobanchaceae</taxon>
        <taxon>Buchnereae</taxon>
        <taxon>Striga</taxon>
    </lineage>
</organism>
<feature type="transmembrane region" description="Helical" evidence="1">
    <location>
        <begin position="49"/>
        <end position="77"/>
    </location>
</feature>
<feature type="transmembrane region" description="Helical" evidence="1">
    <location>
        <begin position="12"/>
        <end position="29"/>
    </location>
</feature>
<comment type="caution">
    <text evidence="2">The sequence shown here is derived from an EMBL/GenBank/DDBJ whole genome shotgun (WGS) entry which is preliminary data.</text>
</comment>
<dbReference type="PANTHER" id="PTHR34656">
    <property type="entry name" value="PYRROLINE-5-CARBOXYLATE REDUCTASE"/>
    <property type="match status" value="1"/>
</dbReference>
<evidence type="ECO:0000313" key="2">
    <source>
        <dbReference type="EMBL" id="CAA0818099.1"/>
    </source>
</evidence>
<keyword evidence="1" id="KW-0472">Membrane</keyword>
<proteinExistence type="predicted"/>
<keyword evidence="3" id="KW-1185">Reference proteome</keyword>
<protein>
    <submittedName>
        <fullName evidence="2">Uncharacterized protein</fullName>
    </submittedName>
</protein>
<sequence>MNHISRTSKATTCLFFLFIFLYIFVHSTVDRSTTDLSAYYAPILPFLVAFLLAILVIFVVIRTMVVASITVLVLLAFSGKRRKVLAEEGSKITSDVAFYFVKVVVKDKGLVAFGCATIVSASMMAWLRIMGDQVYV</sequence>